<dbReference type="InterPro" id="IPR020568">
    <property type="entry name" value="Ribosomal_Su5_D2-typ_SF"/>
</dbReference>
<comment type="similarity">
    <text evidence="1">Belongs to the IMPACT family.</text>
</comment>
<dbReference type="SUPFAM" id="SSF54211">
    <property type="entry name" value="Ribosomal protein S5 domain 2-like"/>
    <property type="match status" value="1"/>
</dbReference>
<reference evidence="4" key="1">
    <citation type="submission" date="2012-01" db="EMBL/GenBank/DDBJ databases">
        <title>The Genome Sequence of Treponema denticola H-22.</title>
        <authorList>
            <consortium name="The Broad Institute Genome Sequencing Platform"/>
            <person name="Earl A."/>
            <person name="Ward D."/>
            <person name="Feldgarden M."/>
            <person name="Gevers D."/>
            <person name="Blanton J.M."/>
            <person name="Fenno C.J."/>
            <person name="Baranova O.V."/>
            <person name="Mathney J."/>
            <person name="Dewhirst F.E."/>
            <person name="Izard J."/>
            <person name="Young S.K."/>
            <person name="Zeng Q."/>
            <person name="Gargeya S."/>
            <person name="Fitzgerald M."/>
            <person name="Haas B."/>
            <person name="Abouelleil A."/>
            <person name="Alvarado L."/>
            <person name="Arachchi H.M."/>
            <person name="Berlin A."/>
            <person name="Chapman S.B."/>
            <person name="Gearin G."/>
            <person name="Goldberg J."/>
            <person name="Griggs A."/>
            <person name="Gujja S."/>
            <person name="Hansen M."/>
            <person name="Heiman D."/>
            <person name="Howarth C."/>
            <person name="Larimer J."/>
            <person name="Lui A."/>
            <person name="MacDonald P.J.P."/>
            <person name="McCowen C."/>
            <person name="Montmayeur A."/>
            <person name="Murphy C."/>
            <person name="Neiman D."/>
            <person name="Pearson M."/>
            <person name="Priest M."/>
            <person name="Roberts A."/>
            <person name="Saif S."/>
            <person name="Shea T."/>
            <person name="Sisk P."/>
            <person name="Stolte C."/>
            <person name="Sykes S."/>
            <person name="Wortman J."/>
            <person name="Nusbaum C."/>
            <person name="Birren B."/>
        </authorList>
    </citation>
    <scope>NUCLEOTIDE SEQUENCE [LARGE SCALE GENOMIC DNA]</scope>
    <source>
        <strain evidence="4">H-22</strain>
    </source>
</reference>
<dbReference type="PATRIC" id="fig|999432.5.peg.122"/>
<evidence type="ECO:0008006" key="5">
    <source>
        <dbReference type="Google" id="ProtNLM"/>
    </source>
</evidence>
<evidence type="ECO:0000259" key="2">
    <source>
        <dbReference type="Pfam" id="PF01205"/>
    </source>
</evidence>
<protein>
    <recommendedName>
        <fullName evidence="5">Impact N-terminal domain-containing protein</fullName>
    </recommendedName>
</protein>
<organism evidence="4">
    <name type="scientific">Treponema denticola H-22</name>
    <dbReference type="NCBI Taxonomy" id="999432"/>
    <lineage>
        <taxon>Bacteria</taxon>
        <taxon>Pseudomonadati</taxon>
        <taxon>Spirochaetota</taxon>
        <taxon>Spirochaetia</taxon>
        <taxon>Spirochaetales</taxon>
        <taxon>Treponemataceae</taxon>
        <taxon>Treponema</taxon>
    </lineage>
</organism>
<dbReference type="InterPro" id="IPR015796">
    <property type="entry name" value="Impact_YigZ-like"/>
</dbReference>
<evidence type="ECO:0000313" key="4">
    <source>
        <dbReference type="EMBL" id="EMB35926.1"/>
    </source>
</evidence>
<comment type="caution">
    <text evidence="4">The sequence shown here is derived from an EMBL/GenBank/DDBJ whole genome shotgun (WGS) entry which is preliminary data.</text>
</comment>
<dbReference type="SUPFAM" id="SSF54980">
    <property type="entry name" value="EF-G C-terminal domain-like"/>
    <property type="match status" value="1"/>
</dbReference>
<dbReference type="InterPro" id="IPR036956">
    <property type="entry name" value="Impact_N_sf"/>
</dbReference>
<dbReference type="PANTHER" id="PTHR16301:SF20">
    <property type="entry name" value="IMPACT FAMILY MEMBER YIGZ"/>
    <property type="match status" value="1"/>
</dbReference>
<dbReference type="GO" id="GO:0006446">
    <property type="term" value="P:regulation of translational initiation"/>
    <property type="evidence" value="ECO:0007669"/>
    <property type="project" value="TreeGrafter"/>
</dbReference>
<name>A0A0E2E786_TREDN</name>
<dbReference type="PANTHER" id="PTHR16301">
    <property type="entry name" value="IMPACT-RELATED"/>
    <property type="match status" value="1"/>
</dbReference>
<dbReference type="Gene3D" id="3.30.70.240">
    <property type="match status" value="1"/>
</dbReference>
<dbReference type="EMBL" id="AGDV01000001">
    <property type="protein sequence ID" value="EMB35926.1"/>
    <property type="molecule type" value="Genomic_DNA"/>
</dbReference>
<evidence type="ECO:0000259" key="3">
    <source>
        <dbReference type="Pfam" id="PF09186"/>
    </source>
</evidence>
<dbReference type="Pfam" id="PF09186">
    <property type="entry name" value="DUF1949"/>
    <property type="match status" value="1"/>
</dbReference>
<feature type="domain" description="Impact N-terminal" evidence="2">
    <location>
        <begin position="15"/>
        <end position="120"/>
    </location>
</feature>
<dbReference type="InterPro" id="IPR035647">
    <property type="entry name" value="EFG_III/V"/>
</dbReference>
<dbReference type="Proteomes" id="UP000011705">
    <property type="component" value="Chromosome"/>
</dbReference>
<accession>A0A0E2E786</accession>
<dbReference type="InterPro" id="IPR015269">
    <property type="entry name" value="UPF0029_Impact_C"/>
</dbReference>
<feature type="domain" description="UPF0029" evidence="3">
    <location>
        <begin position="137"/>
        <end position="190"/>
    </location>
</feature>
<dbReference type="InterPro" id="IPR001498">
    <property type="entry name" value="Impact_N"/>
</dbReference>
<dbReference type="InterPro" id="IPR023582">
    <property type="entry name" value="Impact"/>
</dbReference>
<gene>
    <name evidence="4" type="ORF">HMPREF9726_00118</name>
</gene>
<evidence type="ECO:0000256" key="1">
    <source>
        <dbReference type="ARBA" id="ARBA00007665"/>
    </source>
</evidence>
<dbReference type="Pfam" id="PF01205">
    <property type="entry name" value="Impact_N"/>
    <property type="match status" value="1"/>
</dbReference>
<proteinExistence type="inferred from homology"/>
<dbReference type="RefSeq" id="WP_002682615.1">
    <property type="nucleotide sequence ID" value="NZ_CM001795.1"/>
</dbReference>
<dbReference type="NCBIfam" id="TIGR00257">
    <property type="entry name" value="IMPACT_YIGZ"/>
    <property type="match status" value="1"/>
</dbReference>
<dbReference type="HOGENOM" id="CLU_083552_1_1_12"/>
<sequence>MKVLMQYALSELTVKNSRFLAEIFPINSAAEARELLKSQKEKYEDARHVVHAFVAGENGEVLGCSDDGEPSGTAGRPALAVLKGSGITNIMLTITRWFGGTFLGTGGLVKAYSDSARLVLQEASTEELIKKETFQFECSYSEWENLKRSLDEFSVEMSQTDYGEKVRVNGKIPADKKTPFEAFIENASKGGVKLVFPAYTQRDC</sequence>
<dbReference type="AlphaFoldDB" id="A0A0E2E786"/>
<dbReference type="Gene3D" id="3.30.230.30">
    <property type="entry name" value="Impact, N-terminal domain"/>
    <property type="match status" value="1"/>
</dbReference>
<dbReference type="GO" id="GO:0005737">
    <property type="term" value="C:cytoplasm"/>
    <property type="evidence" value="ECO:0007669"/>
    <property type="project" value="TreeGrafter"/>
</dbReference>